<dbReference type="GO" id="GO:0004553">
    <property type="term" value="F:hydrolase activity, hydrolyzing O-glycosyl compounds"/>
    <property type="evidence" value="ECO:0007669"/>
    <property type="project" value="InterPro"/>
</dbReference>
<keyword evidence="3" id="KW-0378">Hydrolase</keyword>
<evidence type="ECO:0000256" key="3">
    <source>
        <dbReference type="ARBA" id="ARBA00022801"/>
    </source>
</evidence>
<dbReference type="CDD" id="cd14792">
    <property type="entry name" value="GH27"/>
    <property type="match status" value="1"/>
</dbReference>
<evidence type="ECO:0000313" key="8">
    <source>
        <dbReference type="Proteomes" id="UP000316775"/>
    </source>
</evidence>
<dbReference type="Gene3D" id="3.20.20.70">
    <property type="entry name" value="Aldolase class I"/>
    <property type="match status" value="1"/>
</dbReference>
<feature type="transmembrane region" description="Helical" evidence="5">
    <location>
        <begin position="33"/>
        <end position="53"/>
    </location>
</feature>
<evidence type="ECO:0000259" key="6">
    <source>
        <dbReference type="Pfam" id="PF17801"/>
    </source>
</evidence>
<dbReference type="STRING" id="983.SAMN05443543_11444"/>
<dbReference type="RefSeq" id="WP_083552925.1">
    <property type="nucleotide sequence ID" value="NZ_BJNP01000022.1"/>
</dbReference>
<evidence type="ECO:0000256" key="4">
    <source>
        <dbReference type="ARBA" id="ARBA00023295"/>
    </source>
</evidence>
<reference evidence="7 8" key="1">
    <citation type="submission" date="2019-06" db="EMBL/GenBank/DDBJ databases">
        <title>Whole genome shotgun sequence of Flavobacterium flevense NBRC 14960.</title>
        <authorList>
            <person name="Hosoyama A."/>
            <person name="Uohara A."/>
            <person name="Ohji S."/>
            <person name="Ichikawa N."/>
        </authorList>
    </citation>
    <scope>NUCLEOTIDE SEQUENCE [LARGE SCALE GENOMIC DNA]</scope>
    <source>
        <strain evidence="7 8">NBRC 14960</strain>
    </source>
</reference>
<proteinExistence type="inferred from homology"/>
<evidence type="ECO:0000313" key="7">
    <source>
        <dbReference type="EMBL" id="GEC72580.1"/>
    </source>
</evidence>
<protein>
    <submittedName>
        <fullName evidence="7">Alpha-galactosidase</fullName>
    </submittedName>
</protein>
<comment type="similarity">
    <text evidence="1">Belongs to the glycosyl hydrolase 27 family.</text>
</comment>
<dbReference type="SUPFAM" id="SSF51011">
    <property type="entry name" value="Glycosyl hydrolase domain"/>
    <property type="match status" value="1"/>
</dbReference>
<keyword evidence="4" id="KW-0326">Glycosidase</keyword>
<evidence type="ECO:0000256" key="1">
    <source>
        <dbReference type="ARBA" id="ARBA00009743"/>
    </source>
</evidence>
<keyword evidence="5" id="KW-0472">Membrane</keyword>
<accession>A0A4Y4AZW0</accession>
<dbReference type="PANTHER" id="PTHR11452">
    <property type="entry name" value="ALPHA-GALACTOSIDASE/ALPHA-N-ACETYLGALACTOSAMINIDASE"/>
    <property type="match status" value="1"/>
</dbReference>
<dbReference type="Gene3D" id="2.60.40.1180">
    <property type="entry name" value="Golgi alpha-mannosidase II"/>
    <property type="match status" value="1"/>
</dbReference>
<dbReference type="EMBL" id="BJNP01000022">
    <property type="protein sequence ID" value="GEC72580.1"/>
    <property type="molecule type" value="Genomic_DNA"/>
</dbReference>
<dbReference type="SUPFAM" id="SSF51445">
    <property type="entry name" value="(Trans)glycosidases"/>
    <property type="match status" value="1"/>
</dbReference>
<dbReference type="AlphaFoldDB" id="A0A4Y4AZW0"/>
<dbReference type="Pfam" id="PF16499">
    <property type="entry name" value="Melibiase_2"/>
    <property type="match status" value="1"/>
</dbReference>
<dbReference type="PANTHER" id="PTHR11452:SF42">
    <property type="entry name" value="ALPHA-GALACTOSIDASE"/>
    <property type="match status" value="1"/>
</dbReference>
<dbReference type="InterPro" id="IPR002241">
    <property type="entry name" value="Glyco_hydro_27"/>
</dbReference>
<dbReference type="GO" id="GO:0005975">
    <property type="term" value="P:carbohydrate metabolic process"/>
    <property type="evidence" value="ECO:0007669"/>
    <property type="project" value="InterPro"/>
</dbReference>
<gene>
    <name evidence="7" type="ORF">FFL01_21190</name>
</gene>
<feature type="domain" description="Alpha galactosidase C-terminal" evidence="6">
    <location>
        <begin position="441"/>
        <end position="512"/>
    </location>
</feature>
<evidence type="ECO:0000256" key="2">
    <source>
        <dbReference type="ARBA" id="ARBA00022729"/>
    </source>
</evidence>
<dbReference type="OrthoDB" id="9807519at2"/>
<keyword evidence="5" id="KW-0812">Transmembrane</keyword>
<dbReference type="InterPro" id="IPR013780">
    <property type="entry name" value="Glyco_hydro_b"/>
</dbReference>
<evidence type="ECO:0000256" key="5">
    <source>
        <dbReference type="SAM" id="Phobius"/>
    </source>
</evidence>
<comment type="caution">
    <text evidence="7">The sequence shown here is derived from an EMBL/GenBank/DDBJ whole genome shotgun (WGS) entry which is preliminary data.</text>
</comment>
<name>A0A4Y4AZW0_9FLAO</name>
<dbReference type="InterPro" id="IPR041233">
    <property type="entry name" value="Melibiase_C"/>
</dbReference>
<dbReference type="Pfam" id="PF17801">
    <property type="entry name" value="Melibiase_C"/>
    <property type="match status" value="1"/>
</dbReference>
<feature type="transmembrane region" description="Helical" evidence="5">
    <location>
        <begin position="6"/>
        <end position="26"/>
    </location>
</feature>
<keyword evidence="8" id="KW-1185">Reference proteome</keyword>
<dbReference type="InterPro" id="IPR013785">
    <property type="entry name" value="Aldolase_TIM"/>
</dbReference>
<keyword evidence="5" id="KW-1133">Transmembrane helix</keyword>
<keyword evidence="2" id="KW-0732">Signal</keyword>
<sequence>MNDISVNYSIGIGVAIFRAVAVNVNFNKRVMGLYNKSLILVFAIGLFSLNSVYSQEKSKVNKEQFKSWAQTPPMGWNSYDAYHGAVTEKQFLESVDILEKKLLPYGYDVATIDFCWFNPGPKGWSPDKWTTFPLKQLKDADGNFSPLMTMDQYGRLLPAVNRFPSAKNNNGFKSIGDYVHSKKMKFGIHIMRGIARQAVAQNTPIKNSKYFAKDIAKVQDTCKWNNNMYGLDPFKPGAQEYYNSLFQLYALWGVDFVKVDDISAPTYHAKEIELIRKAIDKCGRPMVLSLSCGETMVSYANHLERNANMYRISIDFWDKWKSVAHMFDLAYAWQPMINQGTWPDLDMIPIGNLCIGDYPLQEESSDKTEHFSRLNKEEQKTLMTLWCFAKSPLIWGGDPLTSKPEDFDMISNKNLINIDQYSVNNHQIANFVYEGMQREDRIWTAESRDGKERYIAFFNLGEKSRDLSFYFHWEYWDGNYKFIDLWTNEELGDFSNVFTAKNIPAHGVKAYKMIKK</sequence>
<dbReference type="Proteomes" id="UP000316775">
    <property type="component" value="Unassembled WGS sequence"/>
</dbReference>
<organism evidence="7 8">
    <name type="scientific">Flavobacterium flevense</name>
    <dbReference type="NCBI Taxonomy" id="983"/>
    <lineage>
        <taxon>Bacteria</taxon>
        <taxon>Pseudomonadati</taxon>
        <taxon>Bacteroidota</taxon>
        <taxon>Flavobacteriia</taxon>
        <taxon>Flavobacteriales</taxon>
        <taxon>Flavobacteriaceae</taxon>
        <taxon>Flavobacterium</taxon>
    </lineage>
</organism>
<dbReference type="InterPro" id="IPR017853">
    <property type="entry name" value="GH"/>
</dbReference>